<reference evidence="1" key="1">
    <citation type="submission" date="2017-05" db="UniProtKB">
        <authorList>
            <consortium name="EnsemblMetazoa"/>
        </authorList>
    </citation>
    <scope>IDENTIFICATION</scope>
</reference>
<protein>
    <submittedName>
        <fullName evidence="1">Uncharacterized protein</fullName>
    </submittedName>
</protein>
<proteinExistence type="predicted"/>
<dbReference type="InParanoid" id="A0A1X7VLA7"/>
<name>A0A1X7VLA7_AMPQE</name>
<evidence type="ECO:0000313" key="1">
    <source>
        <dbReference type="EnsemblMetazoa" id="Aqu2.1.40208_001"/>
    </source>
</evidence>
<organism evidence="1">
    <name type="scientific">Amphimedon queenslandica</name>
    <name type="common">Sponge</name>
    <dbReference type="NCBI Taxonomy" id="400682"/>
    <lineage>
        <taxon>Eukaryota</taxon>
        <taxon>Metazoa</taxon>
        <taxon>Porifera</taxon>
        <taxon>Demospongiae</taxon>
        <taxon>Heteroscleromorpha</taxon>
        <taxon>Haplosclerida</taxon>
        <taxon>Niphatidae</taxon>
        <taxon>Amphimedon</taxon>
    </lineage>
</organism>
<accession>A0A1X7VLA7</accession>
<dbReference type="AlphaFoldDB" id="A0A1X7VLA7"/>
<dbReference type="EnsemblMetazoa" id="Aqu2.1.40208_001">
    <property type="protein sequence ID" value="Aqu2.1.40208_001"/>
    <property type="gene ID" value="Aqu2.1.40208"/>
</dbReference>
<sequence>DNIQNFSDKYNFLSIEIDLLSVE</sequence>